<evidence type="ECO:0000313" key="1">
    <source>
        <dbReference type="EMBL" id="APG78656.1"/>
    </source>
</evidence>
<sequence>MANADPGDERLRALETFSSILHHLGIEAEESNRGFVQLGTVQHVSYLFGKQTEPAIVHTTSDLLRQTNEFAPDEGFFLSGMLTRGGKSYTSLYVIQDKVLEDQGLLLNIQRRKELLDMSEMTLKRMKQLGKSAKVVFQSDVINSIPIHLVKPELLPEIAADNRLSRASKVASALFSVFPWTLDNASAVFHAQQYDKEASALELPPGVNAQSEEGAAQLDTALRNQFHQMVIAVGTLCLCYGYSQDNLIAKQISRRLAAAYADANLAAPDWDTVANNIKEWAGSPREIHGEVVALIGRVLALHRDGSINPSLAAEDEALSAEDPRLRNLPPIFNAVRDQMLLVYTNYQSSTIRWALQVLPLVEEAGFGTHHRLGAEIRHLKSIKGEIEGRKYVGLVSKIATRHQQQQFPMMSFIGCMYHSMHLETEDQKAAFRDFNLTGISQKVADVQSKPVCDAVLKMLPAPHIEAKASLMKGMSALDVERVLSASPEDEVKLLKERLRGVDPPCDWAIHDAKEQAAEAKKKFYQAAALELNTRWEKAHATMMDRITMEANAETRQRLAQGIQTLRAELLRLTTAEEMSGSDLMKQLQITYRADLEEHWKAGMAVIQKLREL</sequence>
<keyword evidence="2" id="KW-1185">Reference proteome</keyword>
<dbReference type="RefSeq" id="YP_009333182.1">
    <property type="nucleotide sequence ID" value="NC_032430.1"/>
</dbReference>
<evidence type="ECO:0000313" key="2">
    <source>
        <dbReference type="Proteomes" id="UP000202169"/>
    </source>
</evidence>
<name>A0A1L3KMS4_9MONO</name>
<dbReference type="KEGG" id="vg:30745430"/>
<accession>A0A1L3KMS4</accession>
<dbReference type="EMBL" id="KX884410">
    <property type="protein sequence ID" value="APG78656.1"/>
    <property type="molecule type" value="Genomic_RNA"/>
</dbReference>
<protein>
    <submittedName>
        <fullName evidence="1">Uncharacterized protein</fullName>
    </submittedName>
</protein>
<organism evidence="1">
    <name type="scientific">Beihai barnacle virus 8</name>
    <dbReference type="NCBI Taxonomy" id="1922366"/>
    <lineage>
        <taxon>Viruses</taxon>
        <taxon>Riboviria</taxon>
        <taxon>Orthornavirae</taxon>
        <taxon>Negarnaviricota</taxon>
        <taxon>Haploviricotina</taxon>
        <taxon>Monjiviricetes</taxon>
        <taxon>Mononegavirales</taxon>
        <taxon>Artoviridae</taxon>
        <taxon>Hexartovirus</taxon>
        <taxon>Hexartovirus cirripedis</taxon>
    </lineage>
</organism>
<dbReference type="Proteomes" id="UP000202169">
    <property type="component" value="Segment"/>
</dbReference>
<proteinExistence type="predicted"/>
<reference evidence="1" key="1">
    <citation type="journal article" date="2016" name="Nature">
        <title>Redefining the invertebrate RNA virosphere.</title>
        <authorList>
            <person name="Shi M."/>
            <person name="Lin X.D."/>
            <person name="Tian J.H."/>
            <person name="Chen L.J."/>
            <person name="Chen X."/>
            <person name="Li C.X."/>
            <person name="Qin X.C."/>
            <person name="Li J."/>
            <person name="Cao J.P."/>
            <person name="Eden J.S."/>
            <person name="Buchmann J."/>
            <person name="Wang W."/>
            <person name="Xu J."/>
            <person name="Holmes E.C."/>
            <person name="Zhang Y.Z."/>
        </authorList>
    </citation>
    <scope>NUCLEOTIDE SEQUENCE [LARGE SCALE GENOMIC DNA]</scope>
    <source>
        <strain evidence="1">BHTH14652</strain>
    </source>
</reference>
<dbReference type="GeneID" id="30745430"/>